<dbReference type="PANTHER" id="PTHR47537">
    <property type="entry name" value="CUBILIN"/>
    <property type="match status" value="1"/>
</dbReference>
<dbReference type="SMART" id="SM00042">
    <property type="entry name" value="CUB"/>
    <property type="match status" value="2"/>
</dbReference>
<dbReference type="Proteomes" id="UP000887540">
    <property type="component" value="Unplaced"/>
</dbReference>
<organism evidence="4 5">
    <name type="scientific">Acrobeloides nanus</name>
    <dbReference type="NCBI Taxonomy" id="290746"/>
    <lineage>
        <taxon>Eukaryota</taxon>
        <taxon>Metazoa</taxon>
        <taxon>Ecdysozoa</taxon>
        <taxon>Nematoda</taxon>
        <taxon>Chromadorea</taxon>
        <taxon>Rhabditida</taxon>
        <taxon>Tylenchina</taxon>
        <taxon>Cephalobomorpha</taxon>
        <taxon>Cephaloboidea</taxon>
        <taxon>Cephalobidae</taxon>
        <taxon>Acrobeloides</taxon>
    </lineage>
</organism>
<keyword evidence="1" id="KW-1015">Disulfide bond</keyword>
<dbReference type="Pfam" id="PF00431">
    <property type="entry name" value="CUB"/>
    <property type="match status" value="2"/>
</dbReference>
<dbReference type="PANTHER" id="PTHR47537:SF2">
    <property type="entry name" value="CUBILIN"/>
    <property type="match status" value="1"/>
</dbReference>
<dbReference type="Gene3D" id="2.60.120.290">
    <property type="entry name" value="Spermadhesin, CUB domain"/>
    <property type="match status" value="2"/>
</dbReference>
<dbReference type="GO" id="GO:0005886">
    <property type="term" value="C:plasma membrane"/>
    <property type="evidence" value="ECO:0007669"/>
    <property type="project" value="TreeGrafter"/>
</dbReference>
<dbReference type="InterPro" id="IPR000859">
    <property type="entry name" value="CUB_dom"/>
</dbReference>
<keyword evidence="4" id="KW-1185">Reference proteome</keyword>
<sequence>MLVSYVSGYCWTVEKQLRFTIPFLLIWLAPVRLCPVYVISKNAHSTPSSIFTSQDIENTETLFSEVNYEATVPFPNNTGIISSSNFVANEFSKFKCQFIFVGAVDEHVQISFQKFNLFLWKNLGDNISSIRCEEKDHVSTHVLVGSRMSKISDFCGSEMPPQLMSARNILTIEYFIKSANSREPKPDDDYGFTLEYRFLPDYSSLMPPEALRVPNRKCGLIFNGTIQTSGNLWSVNYPGFYPRDLDCEYVFNGRDSQIVLIHFEYFDVEGFGQCEESTHSDYILFSNYRTTDRTNRRYCGNQRPPKAIASESNYFRMIFLY</sequence>
<dbReference type="CDD" id="cd00041">
    <property type="entry name" value="CUB"/>
    <property type="match status" value="1"/>
</dbReference>
<dbReference type="PROSITE" id="PS01180">
    <property type="entry name" value="CUB"/>
    <property type="match status" value="1"/>
</dbReference>
<dbReference type="WBParaSite" id="ACRNAN_scaffold4258.g28563.t1">
    <property type="protein sequence ID" value="ACRNAN_scaffold4258.g28563.t1"/>
    <property type="gene ID" value="ACRNAN_scaffold4258.g28563"/>
</dbReference>
<dbReference type="InterPro" id="IPR053207">
    <property type="entry name" value="Non-NMDA_GluR_Accessory"/>
</dbReference>
<dbReference type="SUPFAM" id="SSF49854">
    <property type="entry name" value="Spermadhesin, CUB domain"/>
    <property type="match status" value="2"/>
</dbReference>
<name>A0A914DUX5_9BILA</name>
<evidence type="ECO:0000259" key="3">
    <source>
        <dbReference type="PROSITE" id="PS01180"/>
    </source>
</evidence>
<accession>A0A914DUX5</accession>
<dbReference type="InterPro" id="IPR035914">
    <property type="entry name" value="Sperma_CUB_dom_sf"/>
</dbReference>
<evidence type="ECO:0000313" key="5">
    <source>
        <dbReference type="WBParaSite" id="ACRNAN_scaffold4258.g28563.t1"/>
    </source>
</evidence>
<reference evidence="5" key="1">
    <citation type="submission" date="2022-11" db="UniProtKB">
        <authorList>
            <consortium name="WormBaseParasite"/>
        </authorList>
    </citation>
    <scope>IDENTIFICATION</scope>
</reference>
<protein>
    <submittedName>
        <fullName evidence="5">CUB domain-containing protein</fullName>
    </submittedName>
</protein>
<evidence type="ECO:0000313" key="4">
    <source>
        <dbReference type="Proteomes" id="UP000887540"/>
    </source>
</evidence>
<evidence type="ECO:0000256" key="2">
    <source>
        <dbReference type="PROSITE-ProRule" id="PRU00059"/>
    </source>
</evidence>
<evidence type="ECO:0000256" key="1">
    <source>
        <dbReference type="ARBA" id="ARBA00023157"/>
    </source>
</evidence>
<dbReference type="AlphaFoldDB" id="A0A914DUX5"/>
<proteinExistence type="predicted"/>
<feature type="domain" description="CUB" evidence="3">
    <location>
        <begin position="218"/>
        <end position="321"/>
    </location>
</feature>
<comment type="caution">
    <text evidence="2">Lacks conserved residue(s) required for the propagation of feature annotation.</text>
</comment>